<evidence type="ECO:0000256" key="1">
    <source>
        <dbReference type="ARBA" id="ARBA00022723"/>
    </source>
</evidence>
<dbReference type="InterPro" id="IPR013783">
    <property type="entry name" value="Ig-like_fold"/>
</dbReference>
<dbReference type="GeneID" id="98063382"/>
<evidence type="ECO:0000313" key="3">
    <source>
        <dbReference type="EMBL" id="AUO20150.1"/>
    </source>
</evidence>
<organism evidence="3 4">
    <name type="scientific">Monoglobus pectinilyticus</name>
    <dbReference type="NCBI Taxonomy" id="1981510"/>
    <lineage>
        <taxon>Bacteria</taxon>
        <taxon>Bacillati</taxon>
        <taxon>Bacillota</taxon>
        <taxon>Clostridia</taxon>
        <taxon>Monoglobales</taxon>
        <taxon>Monoglobaceae</taxon>
        <taxon>Monoglobus</taxon>
    </lineage>
</organism>
<keyword evidence="1" id="KW-0479">Metal-binding</keyword>
<keyword evidence="2" id="KW-0325">Glycoprotein</keyword>
<dbReference type="RefSeq" id="WP_102366287.1">
    <property type="nucleotide sequence ID" value="NZ_CP020991.1"/>
</dbReference>
<dbReference type="PANTHER" id="PTHR42970">
    <property type="entry name" value="PECTATE LYASE C-RELATED"/>
    <property type="match status" value="1"/>
</dbReference>
<evidence type="ECO:0000313" key="4">
    <source>
        <dbReference type="Proteomes" id="UP000235589"/>
    </source>
</evidence>
<keyword evidence="4" id="KW-1185">Reference proteome</keyword>
<evidence type="ECO:0000256" key="2">
    <source>
        <dbReference type="ARBA" id="ARBA00023180"/>
    </source>
</evidence>
<sequence>MFVGKLKRRIVKSVLGLLAIICVVSVMAMSVTVSAEENLLAFPGAVGGGKYTTGARGDSNISVYHVTNLNKSGAGSFADAVSQSGRIIVFDVSGTIEISGTLKIKKSNLTILGQTAPGDGVTISGGDLLLDSGVENVIIRYLRVRPTDKNGGEPDGLGGRYNKNIIFDHCSLSWSVDELITLYAGSTEDTKNQTGRNITVQNIIASESLAMSSHVKGKHGYGGIIGGTNYTFYNNLMAHHDSRSPRLDRELGSTDIANNIIYNWGQTNSLYGAESYSIHNKTQTPSNVNIVSNYYMYGPSTKSNLRTRIFDVSNDAKVKPYSNFYVNGNYVFGSQLVTADNKKGLNNSSLATVLESPVDMGEYSVPYSTPEEAYDKILSDAGASLPKRDAIDARIVDDVKHQTGRIINNADEIAGLIPTEEIHRTFEIPEDWKAENNMGSASETDIVENGKYKGYTWIEAYVNDWTAKASKPANPEIVVMSPAIASVNKTVNGLTVNNGNWTVVEDTETVNYHAAATPVQGTEITKFELYDKNQLLKTYNSAEINDDISLEPGVHHLTSRAYNSNGEKTQSTTAIVYVVGTAEPGSFSYTQIGKNCSFNNLASATMDNNGVYTISGSGQITTNSSDKCAYMYKEVKGDFDIIVKVKEIPKFENKQVSGIMLRESLEPNSRMLMLADGWEKYGENVSVFVRNKAGSSSTRSYFKNASGSELVNGDKYDTGAAEYHLPKYLRMKRSGDKLTMSVSDSGIDFTDNPRQPMSFTIDGLSDTVYLGIANDSAQGTSVKEYYSMAKYSDISINGVSDVQSQESKVPFLDEEFDLNNWYGEYVFNDDKRSEPISGNSGYLLSTWSNANRNFTAQSKGIVTASFDFLEYGDNNKIGSAEFILRGTNADNELKEMIKVIAERDQTFKIGDKSIGDLVLDMDVWYNVSIELNFFTGKAKVSVYPYTEYDSAEGKYIISENGAEAETDFDKSYLLRGIRFVRNGGTMKYYDNVSVSAERNESYVKENNGKMDVFAMEDAKIYVAWYDKDGVLINVETYDITQNEEMEFDLPKLTNGVSEKAEVFLWNNNQEPLCEQLTVE</sequence>
<dbReference type="InterPro" id="IPR012334">
    <property type="entry name" value="Pectin_lyas_fold"/>
</dbReference>
<accession>A0A2K9P4J4</accession>
<dbReference type="KEGG" id="mpec:B9O19_02006"/>
<reference evidence="3 4" key="1">
    <citation type="submission" date="2017-04" db="EMBL/GenBank/DDBJ databases">
        <title>Monoglobus pectinilyticus 14 draft genome.</title>
        <authorList>
            <person name="Kim C."/>
            <person name="Rosendale D.I."/>
            <person name="Kelly W.J."/>
            <person name="Tannock G.W."/>
            <person name="Patchett M.L."/>
            <person name="Jordens J.Z."/>
        </authorList>
    </citation>
    <scope>NUCLEOTIDE SEQUENCE [LARGE SCALE GENOMIC DNA]</scope>
    <source>
        <strain evidence="3 4">14</strain>
    </source>
</reference>
<dbReference type="Proteomes" id="UP000235589">
    <property type="component" value="Chromosome"/>
</dbReference>
<dbReference type="GO" id="GO:0016829">
    <property type="term" value="F:lyase activity"/>
    <property type="evidence" value="ECO:0007669"/>
    <property type="project" value="UniProtKB-KW"/>
</dbReference>
<keyword evidence="3" id="KW-0456">Lyase</keyword>
<dbReference type="Gene3D" id="2.160.20.10">
    <property type="entry name" value="Single-stranded right-handed beta-helix, Pectin lyase-like"/>
    <property type="match status" value="1"/>
</dbReference>
<dbReference type="SUPFAM" id="SSF51126">
    <property type="entry name" value="Pectin lyase-like"/>
    <property type="match status" value="1"/>
</dbReference>
<name>A0A2K9P4J4_9FIRM</name>
<dbReference type="GO" id="GO:0046872">
    <property type="term" value="F:metal ion binding"/>
    <property type="evidence" value="ECO:0007669"/>
    <property type="project" value="UniProtKB-KW"/>
</dbReference>
<dbReference type="PANTHER" id="PTHR42970:SF1">
    <property type="entry name" value="PECTATE LYASE C-RELATED"/>
    <property type="match status" value="1"/>
</dbReference>
<dbReference type="InterPro" id="IPR052063">
    <property type="entry name" value="Polysaccharide_Lyase_1"/>
</dbReference>
<dbReference type="AlphaFoldDB" id="A0A2K9P4J4"/>
<dbReference type="InterPro" id="IPR011050">
    <property type="entry name" value="Pectin_lyase_fold/virulence"/>
</dbReference>
<dbReference type="EMBL" id="CP020991">
    <property type="protein sequence ID" value="AUO20150.1"/>
    <property type="molecule type" value="Genomic_DNA"/>
</dbReference>
<proteinExistence type="predicted"/>
<protein>
    <submittedName>
        <fullName evidence="3">Pectate lyase family 1</fullName>
    </submittedName>
</protein>
<gene>
    <name evidence="3" type="ORF">B9O19_02006</name>
</gene>
<dbReference type="Gene3D" id="2.60.120.200">
    <property type="match status" value="1"/>
</dbReference>
<dbReference type="Gene3D" id="2.60.40.10">
    <property type="entry name" value="Immunoglobulins"/>
    <property type="match status" value="1"/>
</dbReference>
<dbReference type="OrthoDB" id="9804686at2"/>